<dbReference type="EMBL" id="CP110436">
    <property type="protein sequence ID" value="WAQ92452.1"/>
    <property type="molecule type" value="Genomic_DNA"/>
</dbReference>
<proteinExistence type="predicted"/>
<reference evidence="1" key="1">
    <citation type="submission" date="2022-10" db="EMBL/GenBank/DDBJ databases">
        <title>Puccinia triticina Genome sequencing and assembly.</title>
        <authorList>
            <person name="Li C."/>
        </authorList>
    </citation>
    <scope>NUCLEOTIDE SEQUENCE</scope>
    <source>
        <strain evidence="1">Pt15</strain>
    </source>
</reference>
<dbReference type="RefSeq" id="XP_053028007.1">
    <property type="nucleotide sequence ID" value="XM_053164042.1"/>
</dbReference>
<name>A0ABY7D704_9BASI</name>
<evidence type="ECO:0000313" key="1">
    <source>
        <dbReference type="EMBL" id="WAQ92452.1"/>
    </source>
</evidence>
<accession>A0ABY7D704</accession>
<organism evidence="1 2">
    <name type="scientific">Puccinia triticina</name>
    <dbReference type="NCBI Taxonomy" id="208348"/>
    <lineage>
        <taxon>Eukaryota</taxon>
        <taxon>Fungi</taxon>
        <taxon>Dikarya</taxon>
        <taxon>Basidiomycota</taxon>
        <taxon>Pucciniomycotina</taxon>
        <taxon>Pucciniomycetes</taxon>
        <taxon>Pucciniales</taxon>
        <taxon>Pucciniaceae</taxon>
        <taxon>Puccinia</taxon>
    </lineage>
</organism>
<evidence type="ECO:0000313" key="2">
    <source>
        <dbReference type="Proteomes" id="UP001164743"/>
    </source>
</evidence>
<gene>
    <name evidence="1" type="ORF">PtA15_16A360</name>
</gene>
<dbReference type="Proteomes" id="UP001164743">
    <property type="component" value="Chromosome 16A"/>
</dbReference>
<protein>
    <submittedName>
        <fullName evidence="1">Uncharacterized protein</fullName>
    </submittedName>
</protein>
<sequence>MGILRMDSSALGISPQDRIKVYGQSCHTAWSFWPRQTTPHLLTQGILNMKQHPDTSCLSPSTYTSLLPYQALMDVISSFFYRGRFDDFHTTFMSEDNREYKNIKEIYYQYKDKVEAKPPSPANKETAVAVAAPAPVTASSGAHSVGLLRSGVYLPSFTHALKALLEISISSGSIDPAICVDNNGVGLNIRLIRENDLLMKPTGRQGAPAEKHGRL</sequence>
<keyword evidence="2" id="KW-1185">Reference proteome</keyword>
<dbReference type="GeneID" id="77804937"/>